<dbReference type="AlphaFoldDB" id="A0A1H2RM11"/>
<feature type="transmembrane region" description="Helical" evidence="1">
    <location>
        <begin position="295"/>
        <end position="314"/>
    </location>
</feature>
<feature type="transmembrane region" description="Helical" evidence="1">
    <location>
        <begin position="110"/>
        <end position="129"/>
    </location>
</feature>
<keyword evidence="3" id="KW-1185">Reference proteome</keyword>
<feature type="transmembrane region" description="Helical" evidence="1">
    <location>
        <begin position="141"/>
        <end position="160"/>
    </location>
</feature>
<evidence type="ECO:0000256" key="1">
    <source>
        <dbReference type="SAM" id="Phobius"/>
    </source>
</evidence>
<sequence>MVNTKSKVKKYSKGSVTGLIISVGIGFIIYFVLNNINIASGWLDYNIIVANAGNNPLYKLIWYIMNFTEAQFYAGFFASLGIIIGGFIAWRLDVKNSKFRGFDVSYGSNLWPWVLASQLLSLFIAVFVLNYTRFFNVGEYTWLPTFITVVGAPPAIMLLYGPNIKALFTSSILGGIMGFPVAMWISNYIIPVLDVPGVVSNVFTMAITGLLICAICKALPWMEKMPSKPYNRKEKSQEEVLKEMEGPQWFVRRVLADFSEAQFYGNEIAGLLVIIGASLDWILNMNHGAYGSGTIPAIILSQFIGSAVGVFLYFDKYVEKGWYGTYVPVVSVGPACVLMFGSSVGVAAIAGILGGIIGPPLAEYVCDKLPDGYHPTIGNVTSMGVTTIVVSVIIKVLPWF</sequence>
<accession>A0A1H2RM11</accession>
<feature type="transmembrane region" description="Helical" evidence="1">
    <location>
        <begin position="377"/>
        <end position="397"/>
    </location>
</feature>
<feature type="transmembrane region" description="Helical" evidence="1">
    <location>
        <begin position="12"/>
        <end position="33"/>
    </location>
</feature>
<gene>
    <name evidence="2" type="ORF">SAMN05660923_00411</name>
</gene>
<feature type="transmembrane region" description="Helical" evidence="1">
    <location>
        <begin position="202"/>
        <end position="222"/>
    </location>
</feature>
<dbReference type="OrthoDB" id="1706162at2"/>
<keyword evidence="1" id="KW-1133">Transmembrane helix</keyword>
<protein>
    <submittedName>
        <fullName evidence="2">Uncharacterized protein</fullName>
    </submittedName>
</protein>
<evidence type="ECO:0000313" key="2">
    <source>
        <dbReference type="EMBL" id="SDW20335.1"/>
    </source>
</evidence>
<feature type="transmembrane region" description="Helical" evidence="1">
    <location>
        <begin position="263"/>
        <end position="283"/>
    </location>
</feature>
<name>A0A1H2RM11_9FIRM</name>
<dbReference type="RefSeq" id="WP_093750329.1">
    <property type="nucleotide sequence ID" value="NZ_FNNG01000001.1"/>
</dbReference>
<evidence type="ECO:0000313" key="3">
    <source>
        <dbReference type="Proteomes" id="UP000198828"/>
    </source>
</evidence>
<feature type="transmembrane region" description="Helical" evidence="1">
    <location>
        <begin position="326"/>
        <end position="357"/>
    </location>
</feature>
<dbReference type="Proteomes" id="UP000198828">
    <property type="component" value="Unassembled WGS sequence"/>
</dbReference>
<proteinExistence type="predicted"/>
<keyword evidence="1" id="KW-0472">Membrane</keyword>
<organism evidence="2 3">
    <name type="scientific">Tepidimicrobium xylanilyticum</name>
    <dbReference type="NCBI Taxonomy" id="1123352"/>
    <lineage>
        <taxon>Bacteria</taxon>
        <taxon>Bacillati</taxon>
        <taxon>Bacillota</taxon>
        <taxon>Tissierellia</taxon>
        <taxon>Tissierellales</taxon>
        <taxon>Tepidimicrobiaceae</taxon>
        <taxon>Tepidimicrobium</taxon>
    </lineage>
</organism>
<keyword evidence="1" id="KW-0812">Transmembrane</keyword>
<feature type="transmembrane region" description="Helical" evidence="1">
    <location>
        <begin position="70"/>
        <end position="90"/>
    </location>
</feature>
<dbReference type="EMBL" id="FNNG01000001">
    <property type="protein sequence ID" value="SDW20335.1"/>
    <property type="molecule type" value="Genomic_DNA"/>
</dbReference>
<reference evidence="2 3" key="1">
    <citation type="submission" date="2016-10" db="EMBL/GenBank/DDBJ databases">
        <authorList>
            <person name="de Groot N.N."/>
        </authorList>
    </citation>
    <scope>NUCLEOTIDE SEQUENCE [LARGE SCALE GENOMIC DNA]</scope>
    <source>
        <strain evidence="2 3">DSM 23310</strain>
    </source>
</reference>
<feature type="transmembrane region" description="Helical" evidence="1">
    <location>
        <begin position="167"/>
        <end position="190"/>
    </location>
</feature>